<dbReference type="Gene3D" id="3.10.310.50">
    <property type="match status" value="1"/>
</dbReference>
<feature type="region of interest" description="Disordered" evidence="1">
    <location>
        <begin position="72"/>
        <end position="108"/>
    </location>
</feature>
<dbReference type="PANTHER" id="PTHR30373:SF2">
    <property type="entry name" value="UPF0603 PROTEIN YGCG"/>
    <property type="match status" value="1"/>
</dbReference>
<name>A0A9X1WX22_9GAMM</name>
<evidence type="ECO:0000256" key="2">
    <source>
        <dbReference type="SAM" id="Phobius"/>
    </source>
</evidence>
<evidence type="ECO:0000313" key="4">
    <source>
        <dbReference type="EMBL" id="MCJ8146098.1"/>
    </source>
</evidence>
<protein>
    <submittedName>
        <fullName evidence="4">TPM domain-containing protein</fullName>
    </submittedName>
</protein>
<gene>
    <name evidence="4" type="ORF">MKI79_04090</name>
</gene>
<dbReference type="PANTHER" id="PTHR30373">
    <property type="entry name" value="UPF0603 PROTEIN YGCG"/>
    <property type="match status" value="1"/>
</dbReference>
<evidence type="ECO:0000259" key="3">
    <source>
        <dbReference type="Pfam" id="PF04536"/>
    </source>
</evidence>
<keyword evidence="2" id="KW-0812">Transmembrane</keyword>
<comment type="caution">
    <text evidence="4">The sequence shown here is derived from an EMBL/GenBank/DDBJ whole genome shotgun (WGS) entry which is preliminary data.</text>
</comment>
<feature type="compositionally biased region" description="Low complexity" evidence="1">
    <location>
        <begin position="72"/>
        <end position="103"/>
    </location>
</feature>
<reference evidence="4" key="1">
    <citation type="submission" date="2022-02" db="EMBL/GenBank/DDBJ databases">
        <title>Acinetobacter A3.8 sp. nov., isolated from Sediment (Zhairuo Island).</title>
        <authorList>
            <person name="Zheng K."/>
        </authorList>
    </citation>
    <scope>NUCLEOTIDE SEQUENCE</scope>
    <source>
        <strain evidence="4">A3.8</strain>
    </source>
</reference>
<proteinExistence type="predicted"/>
<dbReference type="InterPro" id="IPR007621">
    <property type="entry name" value="TPM_dom"/>
</dbReference>
<dbReference type="AlphaFoldDB" id="A0A9X1WX22"/>
<feature type="domain" description="TPM" evidence="3">
    <location>
        <begin position="122"/>
        <end position="244"/>
    </location>
</feature>
<evidence type="ECO:0000313" key="5">
    <source>
        <dbReference type="Proteomes" id="UP001139701"/>
    </source>
</evidence>
<sequence>MAIRVWLQQSNTVAWKIVLVCFVLCLSILFTALSSQNSYAEEAVAIDSDVEEIIVAGKVLKDHQAIPQINQQNNQSKSSQQVNQQSDNQQNSASTTATATDTASPDESIVQRELPAQLNAPIIDQSNVLSSAENAQLTQKIQNIYQQGKAQVGIVIVPSTGQEDIFQYGMRVADEWKLGSAERDNGLLIVVALNDRRIQILTGYGLEGVLPDIITHRIIQNQIKPQFQQQQYAQGLNDALGEIDRILSQDPEVAQQAAEELKQRQAEAHQQQQAQQNTFGFSLFILVGAVIASAWFGRKISALGAGVAGTALGMVNGIGLTMSLALGFGMFFLVISSLAQILFQAFLSGGGRGGGGSSGGGFGGGGYSGGGGSFGGGGASGSW</sequence>
<organism evidence="4 5">
    <name type="scientific">Acinetobacter sedimenti</name>
    <dbReference type="NCBI Taxonomy" id="2919922"/>
    <lineage>
        <taxon>Bacteria</taxon>
        <taxon>Pseudomonadati</taxon>
        <taxon>Pseudomonadota</taxon>
        <taxon>Gammaproteobacteria</taxon>
        <taxon>Moraxellales</taxon>
        <taxon>Moraxellaceae</taxon>
        <taxon>Acinetobacter</taxon>
    </lineage>
</organism>
<feature type="transmembrane region" description="Helical" evidence="2">
    <location>
        <begin position="279"/>
        <end position="296"/>
    </location>
</feature>
<dbReference type="RefSeq" id="WP_241570795.1">
    <property type="nucleotide sequence ID" value="NZ_JAKUML010000005.1"/>
</dbReference>
<accession>A0A9X1WX22</accession>
<evidence type="ECO:0000256" key="1">
    <source>
        <dbReference type="SAM" id="MobiDB-lite"/>
    </source>
</evidence>
<dbReference type="Pfam" id="PF04536">
    <property type="entry name" value="TPM_phosphatase"/>
    <property type="match status" value="1"/>
</dbReference>
<dbReference type="EMBL" id="JAKUML010000005">
    <property type="protein sequence ID" value="MCJ8146098.1"/>
    <property type="molecule type" value="Genomic_DNA"/>
</dbReference>
<dbReference type="Proteomes" id="UP001139701">
    <property type="component" value="Unassembled WGS sequence"/>
</dbReference>
<keyword evidence="5" id="KW-1185">Reference proteome</keyword>
<keyword evidence="2" id="KW-1133">Transmembrane helix</keyword>
<keyword evidence="2" id="KW-0472">Membrane</keyword>